<accession>A0ABY4E0F4</accession>
<gene>
    <name evidence="1" type="ORF">LVJ82_15240</name>
</gene>
<dbReference type="Pfam" id="PF01501">
    <property type="entry name" value="Glyco_transf_8"/>
    <property type="match status" value="1"/>
</dbReference>
<protein>
    <submittedName>
        <fullName evidence="1">Glycosyl transferase</fullName>
    </submittedName>
</protein>
<reference evidence="1 2" key="1">
    <citation type="journal article" date="2022" name="Res Sq">
        <title>Evolution of multicellular longitudinally dividing oral cavity symbionts (Neisseriaceae).</title>
        <authorList>
            <person name="Nyongesa S."/>
            <person name="Weber P."/>
            <person name="Bernet E."/>
            <person name="Pullido F."/>
            <person name="Nieckarz M."/>
            <person name="Delaby M."/>
            <person name="Nieves C."/>
            <person name="Viehboeck T."/>
            <person name="Krause N."/>
            <person name="Rivera-Millot A."/>
            <person name="Nakamura A."/>
            <person name="Vischer N."/>
            <person name="VanNieuwenhze M."/>
            <person name="Brun Y."/>
            <person name="Cava F."/>
            <person name="Bulgheresi S."/>
            <person name="Veyrier F."/>
        </authorList>
    </citation>
    <scope>NUCLEOTIDE SEQUENCE [LARGE SCALE GENOMIC DNA]</scope>
    <source>
        <strain evidence="1 2">SN4</strain>
    </source>
</reference>
<sequence length="304" mass="34745">MSGDTIKVFVGCDPNNCDLEQMMVLDYSIHKHTQQPVEIVWMQLSRDDNSVWFSDPQNQQGWRTEKWATPFSGFRWAIPEYCGFEGRAIYMDADVVVLCDLAELWNHPMAAGAMVAGKGGQYNARLCTCVWDNVEAKKHLPALKDLQADPEGHHKLMQKLKDQPSLVQPYQDTTYNCVDGEDLPIEKIKILHYSDMGTQFSHEFSFPRLQAEGQKHWFDGAVMPHPRADLSELFRQYYHEALAAGYVPENYRHAAFGAFPKATQVNYSGNDVTRHKEQKSALSRTWKKIKNSLSGKKEGFSLDH</sequence>
<dbReference type="Gene3D" id="3.90.550.10">
    <property type="entry name" value="Spore Coat Polysaccharide Biosynthesis Protein SpsA, Chain A"/>
    <property type="match status" value="1"/>
</dbReference>
<dbReference type="GO" id="GO:0016740">
    <property type="term" value="F:transferase activity"/>
    <property type="evidence" value="ECO:0007669"/>
    <property type="project" value="UniProtKB-KW"/>
</dbReference>
<evidence type="ECO:0000313" key="2">
    <source>
        <dbReference type="Proteomes" id="UP000832011"/>
    </source>
</evidence>
<evidence type="ECO:0000313" key="1">
    <source>
        <dbReference type="EMBL" id="UOO88798.1"/>
    </source>
</evidence>
<dbReference type="EMBL" id="CP091511">
    <property type="protein sequence ID" value="UOO88798.1"/>
    <property type="molecule type" value="Genomic_DNA"/>
</dbReference>
<dbReference type="SUPFAM" id="SSF53448">
    <property type="entry name" value="Nucleotide-diphospho-sugar transferases"/>
    <property type="match status" value="1"/>
</dbReference>
<dbReference type="RefSeq" id="WP_058357512.1">
    <property type="nucleotide sequence ID" value="NZ_CABKVG010000010.1"/>
</dbReference>
<keyword evidence="1" id="KW-0808">Transferase</keyword>
<dbReference type="InterPro" id="IPR029044">
    <property type="entry name" value="Nucleotide-diphossugar_trans"/>
</dbReference>
<dbReference type="InterPro" id="IPR002495">
    <property type="entry name" value="Glyco_trans_8"/>
</dbReference>
<dbReference type="Proteomes" id="UP000832011">
    <property type="component" value="Chromosome"/>
</dbReference>
<keyword evidence="2" id="KW-1185">Reference proteome</keyword>
<name>A0ABY4E0F4_9NEIS</name>
<proteinExistence type="predicted"/>
<organism evidence="1 2">
    <name type="scientific">Vitreoscilla massiliensis</name>
    <dbReference type="NCBI Taxonomy" id="1689272"/>
    <lineage>
        <taxon>Bacteria</taxon>
        <taxon>Pseudomonadati</taxon>
        <taxon>Pseudomonadota</taxon>
        <taxon>Betaproteobacteria</taxon>
        <taxon>Neisseriales</taxon>
        <taxon>Neisseriaceae</taxon>
        <taxon>Vitreoscilla</taxon>
    </lineage>
</organism>